<dbReference type="EMBL" id="JADEYC010000018">
    <property type="protein sequence ID" value="MBE9375053.1"/>
    <property type="molecule type" value="Genomic_DNA"/>
</dbReference>
<feature type="domain" description="Phospholipase D N-terminal" evidence="3">
    <location>
        <begin position="71"/>
        <end position="169"/>
    </location>
</feature>
<evidence type="ECO:0000313" key="4">
    <source>
        <dbReference type="EMBL" id="MBE9375053.1"/>
    </source>
</evidence>
<gene>
    <name evidence="4" type="ORF">IQ251_11435</name>
</gene>
<reference evidence="4" key="1">
    <citation type="submission" date="2020-10" db="EMBL/GenBank/DDBJ databases">
        <title>Diversity and distribution of actinomycetes associated with coral in the coast of Hainan.</title>
        <authorList>
            <person name="Li F."/>
        </authorList>
    </citation>
    <scope>NUCLEOTIDE SEQUENCE</scope>
    <source>
        <strain evidence="4">HNM0983</strain>
    </source>
</reference>
<evidence type="ECO:0000259" key="2">
    <source>
        <dbReference type="Pfam" id="PF09423"/>
    </source>
</evidence>
<dbReference type="InterPro" id="IPR006311">
    <property type="entry name" value="TAT_signal"/>
</dbReference>
<accession>A0A929G1V1</accession>
<dbReference type="CDD" id="cd07389">
    <property type="entry name" value="MPP_PhoD"/>
    <property type="match status" value="1"/>
</dbReference>
<protein>
    <submittedName>
        <fullName evidence="4">Alkaline phosphatase D family protein</fullName>
    </submittedName>
</protein>
<dbReference type="InterPro" id="IPR052900">
    <property type="entry name" value="Phospholipid_Metab_Enz"/>
</dbReference>
<evidence type="ECO:0000313" key="5">
    <source>
        <dbReference type="Proteomes" id="UP000598360"/>
    </source>
</evidence>
<dbReference type="Gene3D" id="2.60.40.380">
    <property type="entry name" value="Purple acid phosphatase-like, N-terminal"/>
    <property type="match status" value="1"/>
</dbReference>
<keyword evidence="5" id="KW-1185">Reference proteome</keyword>
<comment type="caution">
    <text evidence="4">The sequence shown here is derived from an EMBL/GenBank/DDBJ whole genome shotgun (WGS) entry which is preliminary data.</text>
</comment>
<dbReference type="Pfam" id="PF16655">
    <property type="entry name" value="PhoD_N"/>
    <property type="match status" value="1"/>
</dbReference>
<dbReference type="AlphaFoldDB" id="A0A929G1V1"/>
<evidence type="ECO:0000259" key="3">
    <source>
        <dbReference type="Pfam" id="PF16655"/>
    </source>
</evidence>
<feature type="domain" description="PhoD-like phosphatase metallophosphatase" evidence="2">
    <location>
        <begin position="181"/>
        <end position="506"/>
    </location>
</feature>
<organism evidence="4 5">
    <name type="scientific">Saccharopolyspora montiporae</name>
    <dbReference type="NCBI Taxonomy" id="2781240"/>
    <lineage>
        <taxon>Bacteria</taxon>
        <taxon>Bacillati</taxon>
        <taxon>Actinomycetota</taxon>
        <taxon>Actinomycetes</taxon>
        <taxon>Pseudonocardiales</taxon>
        <taxon>Pseudonocardiaceae</taxon>
        <taxon>Saccharopolyspora</taxon>
    </lineage>
</organism>
<dbReference type="RefSeq" id="WP_193928494.1">
    <property type="nucleotide sequence ID" value="NZ_JADEYC010000018.1"/>
</dbReference>
<dbReference type="PROSITE" id="PS51318">
    <property type="entry name" value="TAT"/>
    <property type="match status" value="1"/>
</dbReference>
<dbReference type="Proteomes" id="UP000598360">
    <property type="component" value="Unassembled WGS sequence"/>
</dbReference>
<dbReference type="SUPFAM" id="SSF56300">
    <property type="entry name" value="Metallo-dependent phosphatases"/>
    <property type="match status" value="1"/>
</dbReference>
<name>A0A929G1V1_9PSEU</name>
<feature type="region of interest" description="Disordered" evidence="1">
    <location>
        <begin position="1"/>
        <end position="26"/>
    </location>
</feature>
<evidence type="ECO:0000256" key="1">
    <source>
        <dbReference type="SAM" id="MobiDB-lite"/>
    </source>
</evidence>
<dbReference type="InterPro" id="IPR038607">
    <property type="entry name" value="PhoD-like_sf"/>
</dbReference>
<sequence length="538" mass="58628">MANTSGTGRTEPLRTGSLRNGPRQQALSRRSVLLGGAAVAGAALGGSLPACAQPAPGAATAGAGAADPFTLGVASGDPLPDGMVLWTRLAPEPTAEDGSGGMPARPVPVEWEVAADERFTRVVQRGTTTAAPEFGHSVHVETTGLRPGHEYFYRFRTASALSPAGRTRTAPHPGSAAELALCFASCSHYGEGHFTAYRHLAEEEPQLVLHLGDYQYEYAAEAGDVREVLGPETRTLAGYRQRYAQYRTDPDLQLAHATAPWMVVFDDHEVDNNWARGTPEEPEEDFLQRRAAAFRAYYENMPLRAASRPRGADMRLYRRLRWGSLINLHMLDTRQYRDDQPCGDEGEADCPERLDPDRTLLGTEQERWLLRGLGSSSARWDVLGQQVFFSRLDTDTDDSVEFSTDSWAAYVANRDRIARGLGGTRNGVVLTGDVHRHWAGEVHAAHEDTDSPRVATELVTSSISSGGDGDSDPNAEVLDHNPHLKYYANRRGYVRAEFTAEQVRADHRELPHVSTPGAPVRTGASFAVADGDPALHRV</sequence>
<dbReference type="Gene3D" id="3.60.21.70">
    <property type="entry name" value="PhoD-like phosphatase"/>
    <property type="match status" value="1"/>
</dbReference>
<dbReference type="InterPro" id="IPR029052">
    <property type="entry name" value="Metallo-depent_PP-like"/>
</dbReference>
<dbReference type="InterPro" id="IPR032093">
    <property type="entry name" value="PhoD_N"/>
</dbReference>
<dbReference type="PANTHER" id="PTHR43606">
    <property type="entry name" value="PHOSPHATASE, PUTATIVE (AFU_ORTHOLOGUE AFUA_6G08710)-RELATED"/>
    <property type="match status" value="1"/>
</dbReference>
<dbReference type="Pfam" id="PF09423">
    <property type="entry name" value="PhoD"/>
    <property type="match status" value="1"/>
</dbReference>
<proteinExistence type="predicted"/>
<dbReference type="InterPro" id="IPR018946">
    <property type="entry name" value="PhoD-like_MPP"/>
</dbReference>
<dbReference type="PANTHER" id="PTHR43606:SF2">
    <property type="entry name" value="ALKALINE PHOSPHATASE FAMILY PROTEIN (AFU_ORTHOLOGUE AFUA_5G03860)"/>
    <property type="match status" value="1"/>
</dbReference>